<feature type="domain" description="UvrD-like helicase C-terminal" evidence="1">
    <location>
        <begin position="128"/>
        <end position="171"/>
    </location>
</feature>
<comment type="caution">
    <text evidence="3">The sequence shown here is derived from an EMBL/GenBank/DDBJ whole genome shotgun (WGS) entry which is preliminary data.</text>
</comment>
<dbReference type="Gene3D" id="3.40.50.300">
    <property type="entry name" value="P-loop containing nucleotide triphosphate hydrolases"/>
    <property type="match status" value="1"/>
</dbReference>
<dbReference type="EMBL" id="VSSQ01035435">
    <property type="protein sequence ID" value="MPM87643.1"/>
    <property type="molecule type" value="Genomic_DNA"/>
</dbReference>
<sequence length="212" mass="23853">MARRLPAAYHIDPASELQVITPTRKAEFGTASLNAVLQRTLNPPDSGKAEYTPIGLGFTIRQGDKVMQNRNNYDLEAVNTETGEVSVGVFNGDIGIVQEVDRMNEQLVIRFDDRVVEYPFEVIHQLELAYAVTVHKSQGSEYPVVVFPAYRGMPRLQTRNLLYTAVTRAKQIFVGVGEPEALQFMTANSRVDRRYTALKYMLISLSEDHENS</sequence>
<dbReference type="GO" id="GO:0003678">
    <property type="term" value="F:DNA helicase activity"/>
    <property type="evidence" value="ECO:0007669"/>
    <property type="project" value="UniProtKB-EC"/>
</dbReference>
<dbReference type="SUPFAM" id="SSF52540">
    <property type="entry name" value="P-loop containing nucleoside triphosphate hydrolases"/>
    <property type="match status" value="1"/>
</dbReference>
<keyword evidence="3" id="KW-0067">ATP-binding</keyword>
<dbReference type="InterPro" id="IPR027785">
    <property type="entry name" value="UvrD-like_helicase_C"/>
</dbReference>
<keyword evidence="3" id="KW-0347">Helicase</keyword>
<evidence type="ECO:0000259" key="1">
    <source>
        <dbReference type="Pfam" id="PF13538"/>
    </source>
</evidence>
<evidence type="ECO:0000259" key="2">
    <source>
        <dbReference type="Pfam" id="PF18335"/>
    </source>
</evidence>
<dbReference type="Pfam" id="PF18335">
    <property type="entry name" value="SH3_13"/>
    <property type="match status" value="1"/>
</dbReference>
<protein>
    <submittedName>
        <fullName evidence="3">ATP-dependent RecD-like DNA helicase</fullName>
        <ecNumber evidence="3">3.6.4.12</ecNumber>
    </submittedName>
</protein>
<keyword evidence="3" id="KW-0547">Nucleotide-binding</keyword>
<dbReference type="CDD" id="cd18809">
    <property type="entry name" value="SF1_C_RecD"/>
    <property type="match status" value="1"/>
</dbReference>
<dbReference type="EC" id="3.6.4.12" evidence="3"/>
<dbReference type="InterPro" id="IPR041451">
    <property type="entry name" value="RecD2_SH13"/>
</dbReference>
<reference evidence="3" key="1">
    <citation type="submission" date="2019-08" db="EMBL/GenBank/DDBJ databases">
        <authorList>
            <person name="Kucharzyk K."/>
            <person name="Murdoch R.W."/>
            <person name="Higgins S."/>
            <person name="Loffler F."/>
        </authorList>
    </citation>
    <scope>NUCLEOTIDE SEQUENCE</scope>
</reference>
<dbReference type="Pfam" id="PF13538">
    <property type="entry name" value="UvrD_C_2"/>
    <property type="match status" value="1"/>
</dbReference>
<feature type="domain" description="ATP-dependent RecD2 DNA helicase SH3" evidence="2">
    <location>
        <begin position="33"/>
        <end position="111"/>
    </location>
</feature>
<dbReference type="GO" id="GO:0016787">
    <property type="term" value="F:hydrolase activity"/>
    <property type="evidence" value="ECO:0007669"/>
    <property type="project" value="UniProtKB-KW"/>
</dbReference>
<accession>A0A645DFN6</accession>
<dbReference type="AlphaFoldDB" id="A0A645DFN6"/>
<keyword evidence="3" id="KW-0378">Hydrolase</keyword>
<proteinExistence type="predicted"/>
<evidence type="ECO:0000313" key="3">
    <source>
        <dbReference type="EMBL" id="MPM87643.1"/>
    </source>
</evidence>
<gene>
    <name evidence="3" type="primary">recD2_53</name>
    <name evidence="3" type="ORF">SDC9_134743</name>
</gene>
<name>A0A645DFN6_9ZZZZ</name>
<organism evidence="3">
    <name type="scientific">bioreactor metagenome</name>
    <dbReference type="NCBI Taxonomy" id="1076179"/>
    <lineage>
        <taxon>unclassified sequences</taxon>
        <taxon>metagenomes</taxon>
        <taxon>ecological metagenomes</taxon>
    </lineage>
</organism>
<dbReference type="InterPro" id="IPR027417">
    <property type="entry name" value="P-loop_NTPase"/>
</dbReference>
<dbReference type="Gene3D" id="2.30.30.940">
    <property type="match status" value="1"/>
</dbReference>